<dbReference type="SUPFAM" id="SSF56176">
    <property type="entry name" value="FAD-binding/transporter-associated domain-like"/>
    <property type="match status" value="1"/>
</dbReference>
<dbReference type="AlphaFoldDB" id="A0A142NMS5"/>
<dbReference type="InterPro" id="IPR036318">
    <property type="entry name" value="FAD-bd_PCMH-like_sf"/>
</dbReference>
<keyword evidence="5" id="KW-0677">Repeat</keyword>
<feature type="domain" description="CNNM transmembrane" evidence="15">
    <location>
        <begin position="1"/>
        <end position="186"/>
    </location>
</feature>
<dbReference type="PROSITE" id="PS51371">
    <property type="entry name" value="CBS"/>
    <property type="match status" value="2"/>
</dbReference>
<evidence type="ECO:0000259" key="14">
    <source>
        <dbReference type="PROSITE" id="PS51371"/>
    </source>
</evidence>
<evidence type="ECO:0000256" key="2">
    <source>
        <dbReference type="ARBA" id="ARBA00006337"/>
    </source>
</evidence>
<name>A0A142NMS5_BRELN</name>
<reference evidence="17" key="1">
    <citation type="submission" date="2016-03" db="EMBL/GenBank/DDBJ databases">
        <authorList>
            <person name="Ploux O."/>
        </authorList>
    </citation>
    <scope>NUCLEOTIDE SEQUENCE [LARGE SCALE GENOMIC DNA]</scope>
    <source>
        <strain evidence="17">BS258</strain>
    </source>
</reference>
<feature type="domain" description="CBS" evidence="14">
    <location>
        <begin position="272"/>
        <end position="329"/>
    </location>
</feature>
<evidence type="ECO:0000256" key="4">
    <source>
        <dbReference type="ARBA" id="ARBA00022692"/>
    </source>
</evidence>
<dbReference type="GO" id="GO:0005886">
    <property type="term" value="C:plasma membrane"/>
    <property type="evidence" value="ECO:0007669"/>
    <property type="project" value="UniProtKB-SubCell"/>
</dbReference>
<evidence type="ECO:0000256" key="3">
    <source>
        <dbReference type="ARBA" id="ARBA00022475"/>
    </source>
</evidence>
<dbReference type="InterPro" id="IPR016169">
    <property type="entry name" value="FAD-bd_PCMH_sub2"/>
</dbReference>
<evidence type="ECO:0000256" key="11">
    <source>
        <dbReference type="SAM" id="MobiDB-lite"/>
    </source>
</evidence>
<dbReference type="PANTHER" id="PTHR22777:SF32">
    <property type="entry name" value="UPF0053 INNER MEMBRANE PROTEIN YFJD"/>
    <property type="match status" value="1"/>
</dbReference>
<evidence type="ECO:0000313" key="16">
    <source>
        <dbReference type="EMBL" id="AMT94093.1"/>
    </source>
</evidence>
<dbReference type="InterPro" id="IPR044751">
    <property type="entry name" value="Ion_transp-like_CBS"/>
</dbReference>
<feature type="chain" id="PRO_5007500916" description="HlyC/CorC family transporter" evidence="13">
    <location>
        <begin position="26"/>
        <end position="439"/>
    </location>
</feature>
<evidence type="ECO:0000256" key="10">
    <source>
        <dbReference type="PROSITE-ProRule" id="PRU01193"/>
    </source>
</evidence>
<evidence type="ECO:0000256" key="5">
    <source>
        <dbReference type="ARBA" id="ARBA00022737"/>
    </source>
</evidence>
<dbReference type="Proteomes" id="UP000075950">
    <property type="component" value="Chromosome"/>
</dbReference>
<sequence length="439" mass="48266">MIVFMFFLGAALCLIIAATLSAVDAALLNVSHHAVEEAEEDGKRAAVRVERILADLPTNINVIIFVRNFLEALATVFIALAYDSYYSVGPLMVFLTVLTASVAVFIIAGVSPRTIGKRRSLAVSLNLSWVVRIVLVALKPLTRILVVLGNLLTPDKVYKDGPFVTSEQLRDLVERASESDIIEDGEREMIQSVFNLSDTSANEVMVPRTDLVTVDAEVSLQKAMSLFFRSGFSRIPVCGEDLDDVRGVAYLKDVARRLYLHPEEGDRPVGNLARSVLFVPETKPADDLLRQMQLDSTHLAILVDEYGGTAGLVTIEDIVEEIVGEIEDEYDNGDDELVAADDGSFIISTRMSISDFAEYFDVRIDEDDVNSVGGLLSKLIDRVPIDGSHAEIEGLEIEAMEGQGRRHRITHVRVTRTHEDNRDEAQTVAADGSGTKEED</sequence>
<comment type="subcellular location">
    <subcellularLocation>
        <location evidence="1">Cell membrane</location>
        <topology evidence="1">Multi-pass membrane protein</topology>
    </subcellularLocation>
</comment>
<dbReference type="EMBL" id="CP014869">
    <property type="protein sequence ID" value="AMT94093.1"/>
    <property type="molecule type" value="Genomic_DNA"/>
</dbReference>
<feature type="transmembrane region" description="Helical" evidence="12">
    <location>
        <begin position="60"/>
        <end position="82"/>
    </location>
</feature>
<dbReference type="Pfam" id="PF00571">
    <property type="entry name" value="CBS"/>
    <property type="match status" value="2"/>
</dbReference>
<evidence type="ECO:0000256" key="7">
    <source>
        <dbReference type="ARBA" id="ARBA00023122"/>
    </source>
</evidence>
<evidence type="ECO:0008006" key="18">
    <source>
        <dbReference type="Google" id="ProtNLM"/>
    </source>
</evidence>
<comment type="similarity">
    <text evidence="2">Belongs to the UPF0053 family.</text>
</comment>
<feature type="domain" description="CBS" evidence="14">
    <location>
        <begin position="205"/>
        <end position="267"/>
    </location>
</feature>
<evidence type="ECO:0000256" key="8">
    <source>
        <dbReference type="ARBA" id="ARBA00023136"/>
    </source>
</evidence>
<dbReference type="CDD" id="cd04590">
    <property type="entry name" value="CBS_pair_CorC_HlyC_assoc"/>
    <property type="match status" value="1"/>
</dbReference>
<dbReference type="Pfam" id="PF01595">
    <property type="entry name" value="CNNM"/>
    <property type="match status" value="1"/>
</dbReference>
<keyword evidence="7 9" id="KW-0129">CBS domain</keyword>
<accession>A0A142NMS5</accession>
<dbReference type="PANTHER" id="PTHR22777">
    <property type="entry name" value="HEMOLYSIN-RELATED"/>
    <property type="match status" value="1"/>
</dbReference>
<dbReference type="InterPro" id="IPR005170">
    <property type="entry name" value="Transptr-assoc_dom"/>
</dbReference>
<evidence type="ECO:0000256" key="13">
    <source>
        <dbReference type="SAM" id="SignalP"/>
    </source>
</evidence>
<keyword evidence="8 10" id="KW-0472">Membrane</keyword>
<evidence type="ECO:0000256" key="1">
    <source>
        <dbReference type="ARBA" id="ARBA00004651"/>
    </source>
</evidence>
<dbReference type="SMART" id="SM00116">
    <property type="entry name" value="CBS"/>
    <property type="match status" value="1"/>
</dbReference>
<dbReference type="Gene3D" id="3.10.580.10">
    <property type="entry name" value="CBS-domain"/>
    <property type="match status" value="1"/>
</dbReference>
<organism evidence="16 17">
    <name type="scientific">Brevibacterium linens</name>
    <dbReference type="NCBI Taxonomy" id="1703"/>
    <lineage>
        <taxon>Bacteria</taxon>
        <taxon>Bacillati</taxon>
        <taxon>Actinomycetota</taxon>
        <taxon>Actinomycetes</taxon>
        <taxon>Micrococcales</taxon>
        <taxon>Brevibacteriaceae</taxon>
        <taxon>Brevibacterium</taxon>
    </lineage>
</organism>
<keyword evidence="3" id="KW-1003">Cell membrane</keyword>
<keyword evidence="13" id="KW-0732">Signal</keyword>
<dbReference type="PROSITE" id="PS51846">
    <property type="entry name" value="CNNM"/>
    <property type="match status" value="1"/>
</dbReference>
<evidence type="ECO:0000256" key="9">
    <source>
        <dbReference type="PROSITE-ProRule" id="PRU00703"/>
    </source>
</evidence>
<evidence type="ECO:0000256" key="12">
    <source>
        <dbReference type="SAM" id="Phobius"/>
    </source>
</evidence>
<dbReference type="InterPro" id="IPR000644">
    <property type="entry name" value="CBS_dom"/>
</dbReference>
<feature type="region of interest" description="Disordered" evidence="11">
    <location>
        <begin position="417"/>
        <end position="439"/>
    </location>
</feature>
<keyword evidence="6 10" id="KW-1133">Transmembrane helix</keyword>
<dbReference type="GO" id="GO:0050660">
    <property type="term" value="F:flavin adenine dinucleotide binding"/>
    <property type="evidence" value="ECO:0007669"/>
    <property type="project" value="InterPro"/>
</dbReference>
<protein>
    <recommendedName>
        <fullName evidence="18">HlyC/CorC family transporter</fullName>
    </recommendedName>
</protein>
<dbReference type="Pfam" id="PF03471">
    <property type="entry name" value="CorC_HlyC"/>
    <property type="match status" value="1"/>
</dbReference>
<gene>
    <name evidence="16" type="ORF">A2T55_10130</name>
</gene>
<dbReference type="Gene3D" id="3.30.465.10">
    <property type="match status" value="1"/>
</dbReference>
<feature type="transmembrane region" description="Helical" evidence="12">
    <location>
        <begin position="89"/>
        <end position="109"/>
    </location>
</feature>
<dbReference type="KEGG" id="bly:A2T55_10130"/>
<dbReference type="FunFam" id="3.10.580.10:FF:000002">
    <property type="entry name" value="Magnesium/cobalt efflux protein CorC"/>
    <property type="match status" value="1"/>
</dbReference>
<dbReference type="SUPFAM" id="SSF54631">
    <property type="entry name" value="CBS-domain pair"/>
    <property type="match status" value="1"/>
</dbReference>
<dbReference type="InterPro" id="IPR046342">
    <property type="entry name" value="CBS_dom_sf"/>
</dbReference>
<dbReference type="SMART" id="SM01091">
    <property type="entry name" value="CorC_HlyC"/>
    <property type="match status" value="1"/>
</dbReference>
<evidence type="ECO:0000256" key="6">
    <source>
        <dbReference type="ARBA" id="ARBA00022989"/>
    </source>
</evidence>
<dbReference type="InterPro" id="IPR002550">
    <property type="entry name" value="CNNM"/>
</dbReference>
<proteinExistence type="inferred from homology"/>
<feature type="signal peptide" evidence="13">
    <location>
        <begin position="1"/>
        <end position="25"/>
    </location>
</feature>
<evidence type="ECO:0000259" key="15">
    <source>
        <dbReference type="PROSITE" id="PS51846"/>
    </source>
</evidence>
<keyword evidence="4 10" id="KW-0812">Transmembrane</keyword>
<evidence type="ECO:0000313" key="17">
    <source>
        <dbReference type="Proteomes" id="UP000075950"/>
    </source>
</evidence>